<gene>
    <name evidence="1" type="ORF">BECKDK2373B_GA0170837_100751</name>
</gene>
<protein>
    <submittedName>
        <fullName evidence="1">Uncharacterized protein</fullName>
    </submittedName>
</protein>
<dbReference type="EMBL" id="CAADEX010000007">
    <property type="protein sequence ID" value="VFJ44171.1"/>
    <property type="molecule type" value="Genomic_DNA"/>
</dbReference>
<dbReference type="AlphaFoldDB" id="A0A450RYE5"/>
<reference evidence="1" key="1">
    <citation type="submission" date="2019-02" db="EMBL/GenBank/DDBJ databases">
        <authorList>
            <person name="Gruber-Vodicka R. H."/>
            <person name="Seah K. B. B."/>
        </authorList>
    </citation>
    <scope>NUCLEOTIDE SEQUENCE</scope>
    <source>
        <strain evidence="1">BECK_DK47</strain>
    </source>
</reference>
<evidence type="ECO:0000313" key="1">
    <source>
        <dbReference type="EMBL" id="VFJ44171.1"/>
    </source>
</evidence>
<organism evidence="1">
    <name type="scientific">Candidatus Kentrum sp. DK</name>
    <dbReference type="NCBI Taxonomy" id="2126562"/>
    <lineage>
        <taxon>Bacteria</taxon>
        <taxon>Pseudomonadati</taxon>
        <taxon>Pseudomonadota</taxon>
        <taxon>Gammaproteobacteria</taxon>
        <taxon>Candidatus Kentrum</taxon>
    </lineage>
</organism>
<sequence>MTESHFTVWPHGAASCHKLSFGERRRAYEKHMDEVDARIIAESRDKLDRGEITLIPLEEVLREHNALDLLDRQDSAG</sequence>
<name>A0A450RYE5_9GAMM</name>
<accession>A0A450RYE5</accession>
<proteinExistence type="predicted"/>